<evidence type="ECO:0000313" key="8">
    <source>
        <dbReference type="Proteomes" id="UP000298327"/>
    </source>
</evidence>
<evidence type="ECO:0000256" key="3">
    <source>
        <dbReference type="ARBA" id="ARBA00022801"/>
    </source>
</evidence>
<feature type="domain" description="Glycosyl hydrolase family 30 TIM-barrel" evidence="6">
    <location>
        <begin position="77"/>
        <end position="332"/>
    </location>
</feature>
<dbReference type="PANTHER" id="PTHR11069:SF23">
    <property type="entry name" value="LYSOSOMAL ACID GLUCOSYLCERAMIDASE"/>
    <property type="match status" value="1"/>
</dbReference>
<dbReference type="InterPro" id="IPR013780">
    <property type="entry name" value="Glyco_hydro_b"/>
</dbReference>
<evidence type="ECO:0000256" key="2">
    <source>
        <dbReference type="ARBA" id="ARBA00022729"/>
    </source>
</evidence>
<dbReference type="Gene3D" id="2.60.40.1180">
    <property type="entry name" value="Golgi alpha-mannosidase II"/>
    <property type="match status" value="1"/>
</dbReference>
<dbReference type="Pfam" id="PF02055">
    <property type="entry name" value="Glyco_hydro_30"/>
    <property type="match status" value="1"/>
</dbReference>
<dbReference type="GO" id="GO:0004348">
    <property type="term" value="F:glucosylceramidase activity"/>
    <property type="evidence" value="ECO:0007669"/>
    <property type="project" value="InterPro"/>
</dbReference>
<dbReference type="OrthoDB" id="2160638at2759"/>
<dbReference type="GO" id="GO:0006680">
    <property type="term" value="P:glucosylceramide catabolic process"/>
    <property type="evidence" value="ECO:0007669"/>
    <property type="project" value="TreeGrafter"/>
</dbReference>
<feature type="signal peptide" evidence="5">
    <location>
        <begin position="1"/>
        <end position="19"/>
    </location>
</feature>
<accession>A0A4Y9ZCU6</accession>
<protein>
    <recommendedName>
        <fullName evidence="6">Glycosyl hydrolase family 30 TIM-barrel domain-containing protein</fullName>
    </recommendedName>
</protein>
<name>A0A4Y9ZCU6_9AGAM</name>
<dbReference type="InterPro" id="IPR033453">
    <property type="entry name" value="Glyco_hydro_30_TIM-barrel"/>
</dbReference>
<evidence type="ECO:0000259" key="6">
    <source>
        <dbReference type="Pfam" id="PF02055"/>
    </source>
</evidence>
<dbReference type="InterPro" id="IPR017853">
    <property type="entry name" value="GH"/>
</dbReference>
<dbReference type="PANTHER" id="PTHR11069">
    <property type="entry name" value="GLUCOSYLCERAMIDASE"/>
    <property type="match status" value="1"/>
</dbReference>
<comment type="similarity">
    <text evidence="1 4">Belongs to the glycosyl hydrolase 30 family.</text>
</comment>
<dbReference type="InterPro" id="IPR001139">
    <property type="entry name" value="Glyco_hydro_30"/>
</dbReference>
<keyword evidence="2 5" id="KW-0732">Signal</keyword>
<evidence type="ECO:0000256" key="1">
    <source>
        <dbReference type="ARBA" id="ARBA00005382"/>
    </source>
</evidence>
<dbReference type="AlphaFoldDB" id="A0A4Y9ZCU6"/>
<dbReference type="STRING" id="205917.A0A4Y9ZCU6"/>
<dbReference type="GO" id="GO:0016020">
    <property type="term" value="C:membrane"/>
    <property type="evidence" value="ECO:0007669"/>
    <property type="project" value="GOC"/>
</dbReference>
<comment type="caution">
    <text evidence="7">The sequence shown here is derived from an EMBL/GenBank/DDBJ whole genome shotgun (WGS) entry which is preliminary data.</text>
</comment>
<keyword evidence="3 4" id="KW-0378">Hydrolase</keyword>
<organism evidence="7 8">
    <name type="scientific">Dentipellis fragilis</name>
    <dbReference type="NCBI Taxonomy" id="205917"/>
    <lineage>
        <taxon>Eukaryota</taxon>
        <taxon>Fungi</taxon>
        <taxon>Dikarya</taxon>
        <taxon>Basidiomycota</taxon>
        <taxon>Agaricomycotina</taxon>
        <taxon>Agaricomycetes</taxon>
        <taxon>Russulales</taxon>
        <taxon>Hericiaceae</taxon>
        <taxon>Dentipellis</taxon>
    </lineage>
</organism>
<proteinExistence type="inferred from homology"/>
<sequence length="540" mass="58961">MRVLYTLAAFAALARPALGQYAIWDIVGVLWSWQTTWDRSKLYTSLKPSSPINFGSPGAIGSADIDVDDSSTFQSVWGFGGSLTDSSAKLLSNLKSQNSGNYWNLMNTLFDPTDGAQAAGLTFIRIPLGASDFSANDYSFDDSNDDTSLNNFNSNAPPSYLWSVLSDIKSINSYLRIIVTPWSPPGWMKNSGTMNGGNFESSMINTYANYLLKCVQAFQSHGFTLYGLSIQNEPENSNDSYPTCKTSASLEAQIGTALRSLLNNNGFSYVKLIGFDHNWDDAGGYPVQLMQQAGDAFAGVAFHCYGGSVSDQDTFHTQYPQKEIYFTECSSNLGTDWWSNIKWFMDNLWIGAIEHNSHSGLMWNLALDGNGNPKLPGTTSCGGPGCRGIVTINSDGSYGLNEEYYSMAQASRAILPRDVNGPWGKRIGVSVGGELNWALRVGAYMTGRASSTDWLRYSLVVMNWDDSASTTWNPQPVQTTIEFRGTQATYTFPVGVTTLWWYAPAEGSAAANATETEAFDGMLYSDVGGEQQPMAAFHAK</sequence>
<evidence type="ECO:0000313" key="7">
    <source>
        <dbReference type="EMBL" id="TFY71229.1"/>
    </source>
</evidence>
<keyword evidence="4" id="KW-0326">Glycosidase</keyword>
<dbReference type="Proteomes" id="UP000298327">
    <property type="component" value="Unassembled WGS sequence"/>
</dbReference>
<dbReference type="EMBL" id="SEOQ01000061">
    <property type="protein sequence ID" value="TFY71229.1"/>
    <property type="molecule type" value="Genomic_DNA"/>
</dbReference>
<feature type="chain" id="PRO_5021445184" description="Glycosyl hydrolase family 30 TIM-barrel domain-containing protein" evidence="5">
    <location>
        <begin position="20"/>
        <end position="540"/>
    </location>
</feature>
<dbReference type="SUPFAM" id="SSF51445">
    <property type="entry name" value="(Trans)glycosidases"/>
    <property type="match status" value="1"/>
</dbReference>
<dbReference type="Gene3D" id="3.20.20.80">
    <property type="entry name" value="Glycosidases"/>
    <property type="match status" value="1"/>
</dbReference>
<reference evidence="7 8" key="1">
    <citation type="submission" date="2019-02" db="EMBL/GenBank/DDBJ databases">
        <title>Genome sequencing of the rare red list fungi Dentipellis fragilis.</title>
        <authorList>
            <person name="Buettner E."/>
            <person name="Kellner H."/>
        </authorList>
    </citation>
    <scope>NUCLEOTIDE SEQUENCE [LARGE SCALE GENOMIC DNA]</scope>
    <source>
        <strain evidence="7 8">DSM 105465</strain>
    </source>
</reference>
<gene>
    <name evidence="7" type="ORF">EVG20_g1781</name>
</gene>
<evidence type="ECO:0000256" key="4">
    <source>
        <dbReference type="RuleBase" id="RU361188"/>
    </source>
</evidence>
<keyword evidence="8" id="KW-1185">Reference proteome</keyword>
<evidence type="ECO:0000256" key="5">
    <source>
        <dbReference type="SAM" id="SignalP"/>
    </source>
</evidence>